<organism evidence="1 2">
    <name type="scientific">Echinococcus granulosus</name>
    <name type="common">Hydatid tapeworm</name>
    <dbReference type="NCBI Taxonomy" id="6210"/>
    <lineage>
        <taxon>Eukaryota</taxon>
        <taxon>Metazoa</taxon>
        <taxon>Spiralia</taxon>
        <taxon>Lophotrochozoa</taxon>
        <taxon>Platyhelminthes</taxon>
        <taxon>Cestoda</taxon>
        <taxon>Eucestoda</taxon>
        <taxon>Cyclophyllidea</taxon>
        <taxon>Taeniidae</taxon>
        <taxon>Echinococcus</taxon>
        <taxon>Echinococcus granulosus group</taxon>
    </lineage>
</organism>
<proteinExistence type="predicted"/>
<protein>
    <submittedName>
        <fullName evidence="1">Uncharacterized protein</fullName>
    </submittedName>
</protein>
<reference evidence="1 2" key="1">
    <citation type="journal article" date="2013" name="Nat. Genet.">
        <title>The genome of the hydatid tapeworm Echinococcus granulosus.</title>
        <authorList>
            <person name="Zheng H."/>
            <person name="Zhang W."/>
            <person name="Zhang L."/>
            <person name="Zhang Z."/>
            <person name="Li J."/>
            <person name="Lu G."/>
            <person name="Zhu Y."/>
            <person name="Wang Y."/>
            <person name="Huang Y."/>
            <person name="Liu J."/>
            <person name="Kang H."/>
            <person name="Chen J."/>
            <person name="Wang L."/>
            <person name="Chen A."/>
            <person name="Yu S."/>
            <person name="Gao Z."/>
            <person name="Jin L."/>
            <person name="Gu W."/>
            <person name="Wang Z."/>
            <person name="Zhao L."/>
            <person name="Shi B."/>
            <person name="Wen H."/>
            <person name="Lin R."/>
            <person name="Jones M.K."/>
            <person name="Brejova B."/>
            <person name="Vinar T."/>
            <person name="Zhao G."/>
            <person name="McManus D.P."/>
            <person name="Chen Z."/>
            <person name="Zhou Y."/>
            <person name="Wang S."/>
        </authorList>
    </citation>
    <scope>NUCLEOTIDE SEQUENCE [LARGE SCALE GENOMIC DNA]</scope>
</reference>
<dbReference type="AlphaFoldDB" id="W6UTZ5"/>
<accession>W6UTZ5</accession>
<sequence length="120" mass="14036">MKKKTIKMKSTHSFYNLHQINIRRNPPAIYKGVGVKYLGISEVINVCIFLTSWYQWLEYHNRTARNTRYYIIQSKSETTEAVFQNIVKGGNYVKMNASPFEIIVLSVSIEGQDDEVKREK</sequence>
<dbReference type="RefSeq" id="XP_024348055.1">
    <property type="nucleotide sequence ID" value="XM_024497514.1"/>
</dbReference>
<dbReference type="EMBL" id="APAU02000101">
    <property type="protein sequence ID" value="EUB56859.1"/>
    <property type="molecule type" value="Genomic_DNA"/>
</dbReference>
<dbReference type="Proteomes" id="UP000019149">
    <property type="component" value="Unassembled WGS sequence"/>
</dbReference>
<dbReference type="CTD" id="36343980"/>
<evidence type="ECO:0000313" key="2">
    <source>
        <dbReference type="Proteomes" id="UP000019149"/>
    </source>
</evidence>
<dbReference type="GeneID" id="36343980"/>
<keyword evidence="2" id="KW-1185">Reference proteome</keyword>
<evidence type="ECO:0000313" key="1">
    <source>
        <dbReference type="EMBL" id="EUB56859.1"/>
    </source>
</evidence>
<name>W6UTZ5_ECHGR</name>
<dbReference type="KEGG" id="egl:EGR_08265"/>
<comment type="caution">
    <text evidence="1">The sequence shown here is derived from an EMBL/GenBank/DDBJ whole genome shotgun (WGS) entry which is preliminary data.</text>
</comment>
<gene>
    <name evidence="1" type="ORF">EGR_08265</name>
</gene>